<dbReference type="RefSeq" id="WP_052406805.1">
    <property type="nucleotide sequence ID" value="NZ_JOEF01000001.1"/>
</dbReference>
<organism evidence="1 2">
    <name type="scientific">Allokutzneria albata</name>
    <name type="common">Kibdelosporangium albatum</name>
    <dbReference type="NCBI Taxonomy" id="211114"/>
    <lineage>
        <taxon>Bacteria</taxon>
        <taxon>Bacillati</taxon>
        <taxon>Actinomycetota</taxon>
        <taxon>Actinomycetes</taxon>
        <taxon>Pseudonocardiales</taxon>
        <taxon>Pseudonocardiaceae</taxon>
        <taxon>Allokutzneria</taxon>
    </lineage>
</organism>
<evidence type="ECO:0000313" key="1">
    <source>
        <dbReference type="EMBL" id="SDN39193.1"/>
    </source>
</evidence>
<gene>
    <name evidence="1" type="ORF">SAMN04489726_6402</name>
</gene>
<keyword evidence="2" id="KW-1185">Reference proteome</keyword>
<accession>A0A1H0B1K7</accession>
<proteinExistence type="predicted"/>
<dbReference type="AlphaFoldDB" id="A0A1H0B1K7"/>
<evidence type="ECO:0000313" key="2">
    <source>
        <dbReference type="Proteomes" id="UP000183376"/>
    </source>
</evidence>
<name>A0A1H0B1K7_ALLAB</name>
<dbReference type="eggNOG" id="ENOG50341TX">
    <property type="taxonomic scope" value="Bacteria"/>
</dbReference>
<dbReference type="Proteomes" id="UP000183376">
    <property type="component" value="Chromosome I"/>
</dbReference>
<dbReference type="EMBL" id="LT629701">
    <property type="protein sequence ID" value="SDN39193.1"/>
    <property type="molecule type" value="Genomic_DNA"/>
</dbReference>
<dbReference type="STRING" id="211114.SAMN04489726_6402"/>
<reference evidence="1 2" key="1">
    <citation type="submission" date="2016-10" db="EMBL/GenBank/DDBJ databases">
        <authorList>
            <person name="de Groot N.N."/>
        </authorList>
    </citation>
    <scope>NUCLEOTIDE SEQUENCE [LARGE SCALE GENOMIC DNA]</scope>
    <source>
        <strain evidence="1 2">DSM 44149</strain>
    </source>
</reference>
<protein>
    <submittedName>
        <fullName evidence="1">Uncharacterized protein</fullName>
    </submittedName>
</protein>
<sequence length="278" mass="29887">MVDDELELLITVVVGAEDERQARAACRELVNRVGGRIVEAGDCSDEEPGCWSVTVSKPSSERVSEHVTATLARAVRRFVRELGPEFGTPQVACELPTAWTVLDDPNTIGRLVPNCERVLVEAWVGGNPLTHEFAATAEDPDEVQPAAEPEAPWDFDAPDVTHVLWLSVDVATDSPANAQWQARAVASRLARSAQVVECAESEPGLRRVDINLGPVVCEKPEVLQDVVRPLGREGWDMLWEGEAGAITWIAEAAPANGIAALQLAVEPLRRAGAPAASP</sequence>
<dbReference type="OrthoDB" id="3694042at2"/>